<feature type="transmembrane region" description="Helical" evidence="15">
    <location>
        <begin position="284"/>
        <end position="310"/>
    </location>
</feature>
<evidence type="ECO:0000256" key="7">
    <source>
        <dbReference type="ARBA" id="ARBA00022882"/>
    </source>
</evidence>
<evidence type="ECO:0000256" key="14">
    <source>
        <dbReference type="SAM" id="MobiDB-lite"/>
    </source>
</evidence>
<dbReference type="PANTHER" id="PTHR47735:SF8">
    <property type="entry name" value="POTASSIUM VOLTAGE-GATED CHANNEL SUBFAMILY KQT MEMBER 5"/>
    <property type="match status" value="1"/>
</dbReference>
<reference evidence="18" key="2">
    <citation type="submission" date="2025-08" db="UniProtKB">
        <authorList>
            <consortium name="Ensembl"/>
        </authorList>
    </citation>
    <scope>IDENTIFICATION</scope>
    <source>
        <strain evidence="18">2N</strain>
    </source>
</reference>
<keyword evidence="3" id="KW-1003">Cell membrane</keyword>
<dbReference type="EMBL" id="AAKN02007969">
    <property type="status" value="NOT_ANNOTATED_CDS"/>
    <property type="molecule type" value="Genomic_DNA"/>
</dbReference>
<evidence type="ECO:0000256" key="11">
    <source>
        <dbReference type="ARBA" id="ARBA00023136"/>
    </source>
</evidence>
<feature type="region of interest" description="Disordered" evidence="14">
    <location>
        <begin position="745"/>
        <end position="779"/>
    </location>
</feature>
<dbReference type="Gene3D" id="6.10.140.1910">
    <property type="match status" value="1"/>
</dbReference>
<evidence type="ECO:0000256" key="9">
    <source>
        <dbReference type="ARBA" id="ARBA00022989"/>
    </source>
</evidence>
<comment type="subcellular location">
    <subcellularLocation>
        <location evidence="1">Cell membrane</location>
        <topology evidence="1">Multi-pass membrane protein</topology>
    </subcellularLocation>
</comment>
<evidence type="ECO:0000256" key="6">
    <source>
        <dbReference type="ARBA" id="ARBA00022826"/>
    </source>
</evidence>
<dbReference type="Proteomes" id="UP000005447">
    <property type="component" value="Unassembled WGS sequence"/>
</dbReference>
<dbReference type="AlphaFoldDB" id="A0A286XWY8"/>
<dbReference type="PRINTS" id="PR01459">
    <property type="entry name" value="KCNQCHANNEL"/>
</dbReference>
<evidence type="ECO:0000313" key="18">
    <source>
        <dbReference type="Ensembl" id="ENSCPOP00000030058.1"/>
    </source>
</evidence>
<dbReference type="Pfam" id="PF03520">
    <property type="entry name" value="KCNQ_channel"/>
    <property type="match status" value="1"/>
</dbReference>
<dbReference type="InterPro" id="IPR003937">
    <property type="entry name" value="K_chnl_volt-dep_KCNQ"/>
</dbReference>
<feature type="transmembrane region" description="Helical" evidence="15">
    <location>
        <begin position="227"/>
        <end position="245"/>
    </location>
</feature>
<dbReference type="EMBL" id="AAKN02007974">
    <property type="status" value="NOT_ANNOTATED_CDS"/>
    <property type="molecule type" value="Genomic_DNA"/>
</dbReference>
<accession>A0A286XWY8</accession>
<dbReference type="EMBL" id="AAKN02007967">
    <property type="status" value="NOT_ANNOTATED_CDS"/>
    <property type="molecule type" value="Genomic_DNA"/>
</dbReference>
<feature type="compositionally biased region" description="Polar residues" evidence="14">
    <location>
        <begin position="749"/>
        <end position="761"/>
    </location>
</feature>
<keyword evidence="12" id="KW-0407">Ion channel</keyword>
<evidence type="ECO:0000259" key="17">
    <source>
        <dbReference type="Pfam" id="PF03520"/>
    </source>
</evidence>
<dbReference type="EMBL" id="AAKN02007971">
    <property type="status" value="NOT_ANNOTATED_CDS"/>
    <property type="molecule type" value="Genomic_DNA"/>
</dbReference>
<dbReference type="FunFam" id="1.10.287.70:FF:000016">
    <property type="entry name" value="Putative potassium voltage-gated channel subfamily KQT member 2"/>
    <property type="match status" value="1"/>
</dbReference>
<dbReference type="PANTHER" id="PTHR47735">
    <property type="entry name" value="POTASSIUM VOLTAGE-GATED CHANNEL SUBFAMILY KQT MEMBER 4"/>
    <property type="match status" value="1"/>
</dbReference>
<keyword evidence="9 15" id="KW-1133">Transmembrane helix</keyword>
<dbReference type="EMBL" id="AAKN02007965">
    <property type="status" value="NOT_ANNOTATED_CDS"/>
    <property type="molecule type" value="Genomic_DNA"/>
</dbReference>
<dbReference type="Ensembl" id="ENSCPOT00000045453.1">
    <property type="protein sequence ID" value="ENSCPOP00000030058.1"/>
    <property type="gene ID" value="ENSCPOG00000000120.4"/>
</dbReference>
<proteinExistence type="predicted"/>
<dbReference type="GO" id="GO:0008076">
    <property type="term" value="C:voltage-gated potassium channel complex"/>
    <property type="evidence" value="ECO:0007669"/>
    <property type="project" value="TreeGrafter"/>
</dbReference>
<reference evidence="18" key="3">
    <citation type="submission" date="2025-09" db="UniProtKB">
        <authorList>
            <consortium name="Ensembl"/>
        </authorList>
    </citation>
    <scope>IDENTIFICATION</scope>
    <source>
        <strain evidence="18">2N</strain>
    </source>
</reference>
<keyword evidence="6" id="KW-0631">Potassium channel</keyword>
<evidence type="ECO:0000256" key="12">
    <source>
        <dbReference type="ARBA" id="ARBA00023303"/>
    </source>
</evidence>
<dbReference type="VEuPathDB" id="HostDB:ENSCPOG00000000120"/>
<evidence type="ECO:0000256" key="2">
    <source>
        <dbReference type="ARBA" id="ARBA00022448"/>
    </source>
</evidence>
<dbReference type="Gene3D" id="1.10.287.70">
    <property type="match status" value="1"/>
</dbReference>
<dbReference type="FunFam" id="1.20.120.350:FF:000017">
    <property type="entry name" value="potassium voltage-gated channel subfamily KQT member 1"/>
    <property type="match status" value="1"/>
</dbReference>
<keyword evidence="11 15" id="KW-0472">Membrane</keyword>
<feature type="transmembrane region" description="Helical" evidence="15">
    <location>
        <begin position="159"/>
        <end position="177"/>
    </location>
</feature>
<evidence type="ECO:0000256" key="8">
    <source>
        <dbReference type="ARBA" id="ARBA00022958"/>
    </source>
</evidence>
<keyword evidence="19" id="KW-1185">Reference proteome</keyword>
<dbReference type="GO" id="GO:0005249">
    <property type="term" value="F:voltage-gated potassium channel activity"/>
    <property type="evidence" value="ECO:0007669"/>
    <property type="project" value="InterPro"/>
</dbReference>
<evidence type="ECO:0000313" key="19">
    <source>
        <dbReference type="Proteomes" id="UP000005447"/>
    </source>
</evidence>
<reference evidence="19" key="1">
    <citation type="journal article" date="2011" name="Nature">
        <title>A high-resolution map of human evolutionary constraint using 29 mammals.</title>
        <authorList>
            <person name="Lindblad-Toh K."/>
            <person name="Garber M."/>
            <person name="Zuk O."/>
            <person name="Lin M.F."/>
            <person name="Parker B.J."/>
            <person name="Washietl S."/>
            <person name="Kheradpour P."/>
            <person name="Ernst J."/>
            <person name="Jordan G."/>
            <person name="Mauceli E."/>
            <person name="Ward L.D."/>
            <person name="Lowe C.B."/>
            <person name="Holloway A.K."/>
            <person name="Clamp M."/>
            <person name="Gnerre S."/>
            <person name="Alfoldi J."/>
            <person name="Beal K."/>
            <person name="Chang J."/>
            <person name="Clawson H."/>
            <person name="Cuff J."/>
            <person name="Di Palma F."/>
            <person name="Fitzgerald S."/>
            <person name="Flicek P."/>
            <person name="Guttman M."/>
            <person name="Hubisz M.J."/>
            <person name="Jaffe D.B."/>
            <person name="Jungreis I."/>
            <person name="Kent W.J."/>
            <person name="Kostka D."/>
            <person name="Lara M."/>
            <person name="Martins A.L."/>
            <person name="Massingham T."/>
            <person name="Moltke I."/>
            <person name="Raney B.J."/>
            <person name="Rasmussen M.D."/>
            <person name="Robinson J."/>
            <person name="Stark A."/>
            <person name="Vilella A.J."/>
            <person name="Wen J."/>
            <person name="Xie X."/>
            <person name="Zody M.C."/>
            <person name="Baldwin J."/>
            <person name="Bloom T."/>
            <person name="Chin C.W."/>
            <person name="Heiman D."/>
            <person name="Nicol R."/>
            <person name="Nusbaum C."/>
            <person name="Young S."/>
            <person name="Wilkinson J."/>
            <person name="Worley K.C."/>
            <person name="Kovar C.L."/>
            <person name="Muzny D.M."/>
            <person name="Gibbs R.A."/>
            <person name="Cree A."/>
            <person name="Dihn H.H."/>
            <person name="Fowler G."/>
            <person name="Jhangiani S."/>
            <person name="Joshi V."/>
            <person name="Lee S."/>
            <person name="Lewis L.R."/>
            <person name="Nazareth L.V."/>
            <person name="Okwuonu G."/>
            <person name="Santibanez J."/>
            <person name="Warren W.C."/>
            <person name="Mardis E.R."/>
            <person name="Weinstock G.M."/>
            <person name="Wilson R.K."/>
            <person name="Delehaunty K."/>
            <person name="Dooling D."/>
            <person name="Fronik C."/>
            <person name="Fulton L."/>
            <person name="Fulton B."/>
            <person name="Graves T."/>
            <person name="Minx P."/>
            <person name="Sodergren E."/>
            <person name="Birney E."/>
            <person name="Margulies E.H."/>
            <person name="Herrero J."/>
            <person name="Green E.D."/>
            <person name="Haussler D."/>
            <person name="Siepel A."/>
            <person name="Goldman N."/>
            <person name="Pollard K.S."/>
            <person name="Pedersen J.S."/>
            <person name="Lander E.S."/>
            <person name="Kellis M."/>
        </authorList>
    </citation>
    <scope>NUCLEOTIDE SEQUENCE [LARGE SCALE GENOMIC DNA]</scope>
    <source>
        <strain evidence="19">2N</strain>
    </source>
</reference>
<dbReference type="EMBL" id="AAKN02007973">
    <property type="status" value="NOT_ANNOTATED_CDS"/>
    <property type="molecule type" value="Genomic_DNA"/>
</dbReference>
<keyword evidence="8" id="KW-0630">Potassium</keyword>
<dbReference type="SUPFAM" id="SSF81324">
    <property type="entry name" value="Voltage-gated potassium channels"/>
    <property type="match status" value="1"/>
</dbReference>
<evidence type="ECO:0000256" key="1">
    <source>
        <dbReference type="ARBA" id="ARBA00004651"/>
    </source>
</evidence>
<gene>
    <name evidence="18" type="primary">KCNQ5</name>
</gene>
<feature type="region of interest" description="Disordered" evidence="14">
    <location>
        <begin position="503"/>
        <end position="523"/>
    </location>
</feature>
<feature type="domain" description="Potassium channel voltage dependent KCNQ C-terminal" evidence="17">
    <location>
        <begin position="373"/>
        <end position="482"/>
    </location>
</feature>
<keyword evidence="7" id="KW-0851">Voltage-gated channel</keyword>
<keyword evidence="5 15" id="KW-0812">Transmembrane</keyword>
<dbReference type="EMBL" id="AAKN02007968">
    <property type="status" value="NOT_ANNOTATED_CDS"/>
    <property type="molecule type" value="Genomic_DNA"/>
</dbReference>
<keyword evidence="10" id="KW-0406">Ion transport</keyword>
<organism evidence="18 19">
    <name type="scientific">Cavia porcellus</name>
    <name type="common">Guinea pig</name>
    <dbReference type="NCBI Taxonomy" id="10141"/>
    <lineage>
        <taxon>Eukaryota</taxon>
        <taxon>Metazoa</taxon>
        <taxon>Chordata</taxon>
        <taxon>Craniata</taxon>
        <taxon>Vertebrata</taxon>
        <taxon>Euteleostomi</taxon>
        <taxon>Mammalia</taxon>
        <taxon>Eutheria</taxon>
        <taxon>Euarchontoglires</taxon>
        <taxon>Glires</taxon>
        <taxon>Rodentia</taxon>
        <taxon>Hystricomorpha</taxon>
        <taxon>Caviidae</taxon>
        <taxon>Cavia</taxon>
    </lineage>
</organism>
<evidence type="ECO:0000256" key="13">
    <source>
        <dbReference type="ARBA" id="ARBA00034430"/>
    </source>
</evidence>
<dbReference type="EMBL" id="AAKN02007972">
    <property type="status" value="NOT_ANNOTATED_CDS"/>
    <property type="molecule type" value="Genomic_DNA"/>
</dbReference>
<evidence type="ECO:0000259" key="16">
    <source>
        <dbReference type="Pfam" id="PF00520"/>
    </source>
</evidence>
<dbReference type="InterPro" id="IPR013821">
    <property type="entry name" value="K_chnl_volt-dep_KCNQ_C"/>
</dbReference>
<dbReference type="InterPro" id="IPR005821">
    <property type="entry name" value="Ion_trans_dom"/>
</dbReference>
<evidence type="ECO:0000256" key="10">
    <source>
        <dbReference type="ARBA" id="ARBA00023065"/>
    </source>
</evidence>
<comment type="catalytic activity">
    <reaction evidence="13">
        <text>K(+)(in) = K(+)(out)</text>
        <dbReference type="Rhea" id="RHEA:29463"/>
        <dbReference type="ChEBI" id="CHEBI:29103"/>
    </reaction>
</comment>
<keyword evidence="2" id="KW-0813">Transport</keyword>
<evidence type="ECO:0000256" key="3">
    <source>
        <dbReference type="ARBA" id="ARBA00022475"/>
    </source>
</evidence>
<sequence length="779" mass="86237">NVESGRGRVLLNAAAARGDGLLLLGTRAAAPGLRESRRGKQGARMSLLGKPLSYSSGQSCRRNAKYRRVQNYLYNVLERPRGWAFVYHAFVFLLVFGCLILSVFSTIPEHTKLASSCLLILEFVMIVVFGLEFIIRIWSAGCCCRYRGWQGRLRFARKPFCVIDTIVLIASIAVVSAKTQGNIFATSALRSLRFLQILRMVRMDRRGGTWKLLGSVVYAHSKELITAWYIGFLVLIFSSFLVYLVEKDANKEFSTYADALWWGTITLTTIGYGDKTPLTWLGRLLSAGFALLGISFFALPAGILGSGFALKVQEQHRQKHFEKRRNPAANLIQCVWRSYAADEKSVSIATWKPHLKALHTCSPTKKEQGEATSRIMKFHVAKRKFKETLRPYDVKDVIEQYSAGHLDMLCRIKSLQTRVDQILGKGQITSDKKSREKITAEQETTDDLSMLGRVVKVEKQVQSIESKLDCLLDIYQQVLRKGSASALTLASFQIPPFECEQTSDYQSPVDSKDLSSSTQNSGCLTRSASANISRGLQFILTPNEFNAQTFYALSPTMHNQVTQVPVSQSDGSTVAANNIANQITTAPKPAAPTTLQIPPPLPAIKHLPRPETLHPNPTGLQESISDVTTCLVSSKENVQVAQSNLTKDRSLRKSFDTGGETLLSVLPTVSKDLGKSLSVQNLIRSTEELNLQLSGSESSGSRGSQDFYPKWRESKLFITDEEVCAEETETDTFDSTLQPAKEAAFATDSLRTGRSRSSQSICKAGESSDALSLPHVKLK</sequence>
<evidence type="ECO:0000256" key="5">
    <source>
        <dbReference type="ARBA" id="ARBA00022692"/>
    </source>
</evidence>
<feature type="transmembrane region" description="Helical" evidence="15">
    <location>
        <begin position="113"/>
        <end position="138"/>
    </location>
</feature>
<feature type="domain" description="Ion transport" evidence="16">
    <location>
        <begin position="86"/>
        <end position="314"/>
    </location>
</feature>
<dbReference type="PRINTS" id="PR00169">
    <property type="entry name" value="KCHANNEL"/>
</dbReference>
<evidence type="ECO:0000256" key="15">
    <source>
        <dbReference type="SAM" id="Phobius"/>
    </source>
</evidence>
<protein>
    <submittedName>
        <fullName evidence="18">Potassium voltage-gated channel subfamily Q member 5</fullName>
    </submittedName>
</protein>
<dbReference type="EMBL" id="AAKN02007966">
    <property type="status" value="NOT_ANNOTATED_CDS"/>
    <property type="molecule type" value="Genomic_DNA"/>
</dbReference>
<keyword evidence="4" id="KW-0633">Potassium transport</keyword>
<feature type="transmembrane region" description="Helical" evidence="15">
    <location>
        <begin position="85"/>
        <end position="107"/>
    </location>
</feature>
<name>A0A286XWY8_CAVPO</name>
<dbReference type="Bgee" id="ENSCPOG00000000120">
    <property type="expression patterns" value="Expressed in frontal cortex and 7 other cell types or tissues"/>
</dbReference>
<dbReference type="EMBL" id="AAKN02007970">
    <property type="status" value="NOT_ANNOTATED_CDS"/>
    <property type="molecule type" value="Genomic_DNA"/>
</dbReference>
<dbReference type="GeneTree" id="ENSGT00940000155933"/>
<dbReference type="Pfam" id="PF00520">
    <property type="entry name" value="Ion_trans"/>
    <property type="match status" value="1"/>
</dbReference>
<evidence type="ECO:0000256" key="4">
    <source>
        <dbReference type="ARBA" id="ARBA00022538"/>
    </source>
</evidence>